<comment type="caution">
    <text evidence="1">The sequence shown here is derived from an EMBL/GenBank/DDBJ whole genome shotgun (WGS) entry which is preliminary data.</text>
</comment>
<proteinExistence type="predicted"/>
<organism evidence="1 2">
    <name type="scientific">Melastoma candidum</name>
    <dbReference type="NCBI Taxonomy" id="119954"/>
    <lineage>
        <taxon>Eukaryota</taxon>
        <taxon>Viridiplantae</taxon>
        <taxon>Streptophyta</taxon>
        <taxon>Embryophyta</taxon>
        <taxon>Tracheophyta</taxon>
        <taxon>Spermatophyta</taxon>
        <taxon>Magnoliopsida</taxon>
        <taxon>eudicotyledons</taxon>
        <taxon>Gunneridae</taxon>
        <taxon>Pentapetalae</taxon>
        <taxon>rosids</taxon>
        <taxon>malvids</taxon>
        <taxon>Myrtales</taxon>
        <taxon>Melastomataceae</taxon>
        <taxon>Melastomatoideae</taxon>
        <taxon>Melastomateae</taxon>
        <taxon>Melastoma</taxon>
    </lineage>
</organism>
<evidence type="ECO:0000313" key="1">
    <source>
        <dbReference type="EMBL" id="KAI4320727.1"/>
    </source>
</evidence>
<reference evidence="2" key="1">
    <citation type="journal article" date="2023" name="Front. Plant Sci.">
        <title>Chromosomal-level genome assembly of Melastoma candidum provides insights into trichome evolution.</title>
        <authorList>
            <person name="Zhong Y."/>
            <person name="Wu W."/>
            <person name="Sun C."/>
            <person name="Zou P."/>
            <person name="Liu Y."/>
            <person name="Dai S."/>
            <person name="Zhou R."/>
        </authorList>
    </citation>
    <scope>NUCLEOTIDE SEQUENCE [LARGE SCALE GENOMIC DNA]</scope>
</reference>
<keyword evidence="2" id="KW-1185">Reference proteome</keyword>
<name>A0ACB9M943_9MYRT</name>
<sequence length="388" mass="41827">MFSGDSRSEERATDENSLRSVVVMGMLENRRGKEGVVSNLHGEPSGTGRNKQDENQCNGGSSGTNQKDLEAMLRQRALLNLQKLRGFEKSEMSHASQEPNVAAAQEEPELPREDQEKAVFATLGTVSAGKQPESSSVGLVKRNVASVSRQPILSAVAPALSNPWRTSYTWRRESTLSQPPAKQLISPLKPIPPQQEPGRTEISTTTVAPETTLKPSVLNQLPRKELSLPQKPKSHLTKSNATETTNSVSFAESSCIELASSAMPVEELSLPEMPKPPSQAKPAVIRMEATANAVEDGQNGSAAADETSLNELPQQGSPDGKQSTEITAKPGAVNSEKVVDAAAGKEGPRYEQKTMSITKGGETIQVNYQVYIPKRAPALARRQLKRDS</sequence>
<protein>
    <submittedName>
        <fullName evidence="1">Uncharacterized protein</fullName>
    </submittedName>
</protein>
<dbReference type="Proteomes" id="UP001057402">
    <property type="component" value="Chromosome 10"/>
</dbReference>
<dbReference type="EMBL" id="CM042889">
    <property type="protein sequence ID" value="KAI4320727.1"/>
    <property type="molecule type" value="Genomic_DNA"/>
</dbReference>
<evidence type="ECO:0000313" key="2">
    <source>
        <dbReference type="Proteomes" id="UP001057402"/>
    </source>
</evidence>
<accession>A0ACB9M943</accession>
<gene>
    <name evidence="1" type="ORF">MLD38_034176</name>
</gene>